<evidence type="ECO:0000256" key="1">
    <source>
        <dbReference type="ARBA" id="ARBA00023002"/>
    </source>
</evidence>
<comment type="caution">
    <text evidence="3">The sequence shown here is derived from an EMBL/GenBank/DDBJ whole genome shotgun (WGS) entry which is preliminary data.</text>
</comment>
<organism evidence="3 4">
    <name type="scientific">Sphingomonas crocodyli</name>
    <dbReference type="NCBI Taxonomy" id="1979270"/>
    <lineage>
        <taxon>Bacteria</taxon>
        <taxon>Pseudomonadati</taxon>
        <taxon>Pseudomonadota</taxon>
        <taxon>Alphaproteobacteria</taxon>
        <taxon>Sphingomonadales</taxon>
        <taxon>Sphingomonadaceae</taxon>
        <taxon>Sphingomonas</taxon>
    </lineage>
</organism>
<proteinExistence type="predicted"/>
<dbReference type="OrthoDB" id="9805337at2"/>
<evidence type="ECO:0000313" key="3">
    <source>
        <dbReference type="EMBL" id="RVT93492.1"/>
    </source>
</evidence>
<gene>
    <name evidence="3" type="ORF">EOD43_06355</name>
</gene>
<keyword evidence="1" id="KW-0560">Oxidoreductase</keyword>
<dbReference type="GO" id="GO:0016491">
    <property type="term" value="F:oxidoreductase activity"/>
    <property type="evidence" value="ECO:0007669"/>
    <property type="project" value="UniProtKB-KW"/>
</dbReference>
<dbReference type="SUPFAM" id="SSF51905">
    <property type="entry name" value="FAD/NAD(P)-binding domain"/>
    <property type="match status" value="1"/>
</dbReference>
<dbReference type="Gene3D" id="3.30.9.10">
    <property type="entry name" value="D-Amino Acid Oxidase, subunit A, domain 2"/>
    <property type="match status" value="1"/>
</dbReference>
<protein>
    <submittedName>
        <fullName evidence="3">FAD-binding oxidoreductase</fullName>
    </submittedName>
</protein>
<keyword evidence="4" id="KW-1185">Reference proteome</keyword>
<dbReference type="InterPro" id="IPR036188">
    <property type="entry name" value="FAD/NAD-bd_sf"/>
</dbReference>
<dbReference type="GO" id="GO:0005737">
    <property type="term" value="C:cytoplasm"/>
    <property type="evidence" value="ECO:0007669"/>
    <property type="project" value="TreeGrafter"/>
</dbReference>
<dbReference type="RefSeq" id="WP_127742157.1">
    <property type="nucleotide sequence ID" value="NZ_SACN01000001.1"/>
</dbReference>
<sequence>MNADVVVVGGGLVGASIALGLVKKGLEVLVIDGEDRDFRASNANGGLVWQHTKGLGNPHYQALTRQSVDVWGAFRDELEHLAGIEVPYQQSGGLQLCLGENAFSKRRSDLERLHNQIVGTPSETELLDRPALDRLLPGVRFGKDVTGASYCRRDGFANPLATLAALHIAIVRLGGHIRGGMTVRNVVQNDAGLFLIDYGYETATASKVVLAAGLGSAALGAHLGLAIPISPLRGQILITERVEPFLPVPILGLAQLQEGTVMIGTTHEHAGLDAAVTADAATSMSAEAVRMIPALAMLKVVRQWAGLRVMTPDGYPIYAQSKSHPGAFVATCHSGVTLAAAHATMIADGIAAGAFPNDLAAFTPDRFSKTDLN</sequence>
<dbReference type="PANTHER" id="PTHR13847">
    <property type="entry name" value="SARCOSINE DEHYDROGENASE-RELATED"/>
    <property type="match status" value="1"/>
</dbReference>
<dbReference type="EMBL" id="SACN01000001">
    <property type="protein sequence ID" value="RVT93492.1"/>
    <property type="molecule type" value="Genomic_DNA"/>
</dbReference>
<dbReference type="InterPro" id="IPR006076">
    <property type="entry name" value="FAD-dep_OxRdtase"/>
</dbReference>
<dbReference type="Gene3D" id="3.50.50.60">
    <property type="entry name" value="FAD/NAD(P)-binding domain"/>
    <property type="match status" value="1"/>
</dbReference>
<reference evidence="3 4" key="1">
    <citation type="submission" date="2019-01" db="EMBL/GenBank/DDBJ databases">
        <authorList>
            <person name="Chen W.-M."/>
        </authorList>
    </citation>
    <scope>NUCLEOTIDE SEQUENCE [LARGE SCALE GENOMIC DNA]</scope>
    <source>
        <strain evidence="3 4">CCP-7</strain>
    </source>
</reference>
<evidence type="ECO:0000259" key="2">
    <source>
        <dbReference type="Pfam" id="PF01266"/>
    </source>
</evidence>
<feature type="domain" description="FAD dependent oxidoreductase" evidence="2">
    <location>
        <begin position="4"/>
        <end position="348"/>
    </location>
</feature>
<dbReference type="AlphaFoldDB" id="A0A437M747"/>
<evidence type="ECO:0000313" key="4">
    <source>
        <dbReference type="Proteomes" id="UP000282971"/>
    </source>
</evidence>
<accession>A0A437M747</accession>
<dbReference type="SUPFAM" id="SSF54373">
    <property type="entry name" value="FAD-linked reductases, C-terminal domain"/>
    <property type="match status" value="1"/>
</dbReference>
<name>A0A437M747_9SPHN</name>
<dbReference type="Proteomes" id="UP000282971">
    <property type="component" value="Unassembled WGS sequence"/>
</dbReference>
<dbReference type="Pfam" id="PF01266">
    <property type="entry name" value="DAO"/>
    <property type="match status" value="1"/>
</dbReference>